<accession>A0A3N4IWW9</accession>
<evidence type="ECO:0000256" key="1">
    <source>
        <dbReference type="SAM" id="MobiDB-lite"/>
    </source>
</evidence>
<reference evidence="2 3" key="1">
    <citation type="journal article" date="2018" name="Nat. Ecol. Evol.">
        <title>Pezizomycetes genomes reveal the molecular basis of ectomycorrhizal truffle lifestyle.</title>
        <authorList>
            <person name="Murat C."/>
            <person name="Payen T."/>
            <person name="Noel B."/>
            <person name="Kuo A."/>
            <person name="Morin E."/>
            <person name="Chen J."/>
            <person name="Kohler A."/>
            <person name="Krizsan K."/>
            <person name="Balestrini R."/>
            <person name="Da Silva C."/>
            <person name="Montanini B."/>
            <person name="Hainaut M."/>
            <person name="Levati E."/>
            <person name="Barry K.W."/>
            <person name="Belfiori B."/>
            <person name="Cichocki N."/>
            <person name="Clum A."/>
            <person name="Dockter R.B."/>
            <person name="Fauchery L."/>
            <person name="Guy J."/>
            <person name="Iotti M."/>
            <person name="Le Tacon F."/>
            <person name="Lindquist E.A."/>
            <person name="Lipzen A."/>
            <person name="Malagnac F."/>
            <person name="Mello A."/>
            <person name="Molinier V."/>
            <person name="Miyauchi S."/>
            <person name="Poulain J."/>
            <person name="Riccioni C."/>
            <person name="Rubini A."/>
            <person name="Sitrit Y."/>
            <person name="Splivallo R."/>
            <person name="Traeger S."/>
            <person name="Wang M."/>
            <person name="Zifcakova L."/>
            <person name="Wipf D."/>
            <person name="Zambonelli A."/>
            <person name="Paolocci F."/>
            <person name="Nowrousian M."/>
            <person name="Ottonello S."/>
            <person name="Baldrian P."/>
            <person name="Spatafora J.W."/>
            <person name="Henrissat B."/>
            <person name="Nagy L.G."/>
            <person name="Aury J.M."/>
            <person name="Wincker P."/>
            <person name="Grigoriev I.V."/>
            <person name="Bonfante P."/>
            <person name="Martin F.M."/>
        </authorList>
    </citation>
    <scope>NUCLEOTIDE SEQUENCE [LARGE SCALE GENOMIC DNA]</scope>
    <source>
        <strain evidence="2 3">120613-1</strain>
    </source>
</reference>
<proteinExistence type="predicted"/>
<name>A0A3N4IWW9_9PEZI</name>
<dbReference type="Proteomes" id="UP000276215">
    <property type="component" value="Unassembled WGS sequence"/>
</dbReference>
<gene>
    <name evidence="2" type="ORF">L873DRAFT_652802</name>
</gene>
<evidence type="ECO:0000313" key="2">
    <source>
        <dbReference type="EMBL" id="RPA89447.1"/>
    </source>
</evidence>
<feature type="region of interest" description="Disordered" evidence="1">
    <location>
        <begin position="110"/>
        <end position="129"/>
    </location>
</feature>
<dbReference type="AlphaFoldDB" id="A0A3N4IWW9"/>
<feature type="region of interest" description="Disordered" evidence="1">
    <location>
        <begin position="176"/>
        <end position="199"/>
    </location>
</feature>
<organism evidence="2 3">
    <name type="scientific">Choiromyces venosus 120613-1</name>
    <dbReference type="NCBI Taxonomy" id="1336337"/>
    <lineage>
        <taxon>Eukaryota</taxon>
        <taxon>Fungi</taxon>
        <taxon>Dikarya</taxon>
        <taxon>Ascomycota</taxon>
        <taxon>Pezizomycotina</taxon>
        <taxon>Pezizomycetes</taxon>
        <taxon>Pezizales</taxon>
        <taxon>Tuberaceae</taxon>
        <taxon>Choiromyces</taxon>
    </lineage>
</organism>
<protein>
    <submittedName>
        <fullName evidence="2">Uncharacterized protein</fullName>
    </submittedName>
</protein>
<dbReference type="EMBL" id="ML120579">
    <property type="protein sequence ID" value="RPA89447.1"/>
    <property type="molecule type" value="Genomic_DNA"/>
</dbReference>
<evidence type="ECO:0000313" key="3">
    <source>
        <dbReference type="Proteomes" id="UP000276215"/>
    </source>
</evidence>
<keyword evidence="3" id="KW-1185">Reference proteome</keyword>
<sequence length="199" mass="23242">MRTVCTSLLLFLPTQMRLVRKLILLDEDLQFPFSQHVKVYSALSSVVTVKPEAISTTLAWSEYNEVDEIWKKIVKQKEEFTGNPRYHGWTTDEIIDSLFINEDHMPWEAAREENETHDKHQKQREEREEWRFEFRNSNSIDSTTLISRETGPDPGIAVVELTWLGQAKTMFKPSTEMMPKRKLTAAQVRRPGWDEDGGD</sequence>